<keyword evidence="1" id="KW-0472">Membrane</keyword>
<sequence length="141" mass="16304">MQQVGSKTGRSLGQMSLQLFYAKYYHIHVSNISFLENCYICQIYLSNFFITVAVDHIIKKDVPLMGNTLFLNNFFKKIVVGFCYGLYLSLSQTKCNNCHSFRRYLHIALSTRLYSLVVRSCLIQLIVICDPSVVIIIYIRV</sequence>
<feature type="transmembrane region" description="Helical" evidence="1">
    <location>
        <begin position="113"/>
        <end position="139"/>
    </location>
</feature>
<reference evidence="2" key="1">
    <citation type="submission" date="2015-12" db="EMBL/GenBank/DDBJ databases">
        <title>Gene expression during late stages of embryo sac development: a critical building block for successful pollen-pistil interactions.</title>
        <authorList>
            <person name="Liu Y."/>
            <person name="Joly V."/>
            <person name="Sabar M."/>
            <person name="Matton D.P."/>
        </authorList>
    </citation>
    <scope>NUCLEOTIDE SEQUENCE</scope>
</reference>
<keyword evidence="1" id="KW-0812">Transmembrane</keyword>
<proteinExistence type="predicted"/>
<organism evidence="2">
    <name type="scientific">Solanum chacoense</name>
    <name type="common">Chaco potato</name>
    <dbReference type="NCBI Taxonomy" id="4108"/>
    <lineage>
        <taxon>Eukaryota</taxon>
        <taxon>Viridiplantae</taxon>
        <taxon>Streptophyta</taxon>
        <taxon>Embryophyta</taxon>
        <taxon>Tracheophyta</taxon>
        <taxon>Spermatophyta</taxon>
        <taxon>Magnoliopsida</taxon>
        <taxon>eudicotyledons</taxon>
        <taxon>Gunneridae</taxon>
        <taxon>Pentapetalae</taxon>
        <taxon>asterids</taxon>
        <taxon>lamiids</taxon>
        <taxon>Solanales</taxon>
        <taxon>Solanaceae</taxon>
        <taxon>Solanoideae</taxon>
        <taxon>Solaneae</taxon>
        <taxon>Solanum</taxon>
    </lineage>
</organism>
<dbReference type="AlphaFoldDB" id="A0A0V0I1L4"/>
<evidence type="ECO:0000313" key="2">
    <source>
        <dbReference type="EMBL" id="JAP26479.1"/>
    </source>
</evidence>
<evidence type="ECO:0000256" key="1">
    <source>
        <dbReference type="SAM" id="Phobius"/>
    </source>
</evidence>
<accession>A0A0V0I1L4</accession>
<keyword evidence="1" id="KW-1133">Transmembrane helix</keyword>
<dbReference type="EMBL" id="GEDG01012182">
    <property type="protein sequence ID" value="JAP26479.1"/>
    <property type="molecule type" value="Transcribed_RNA"/>
</dbReference>
<protein>
    <submittedName>
        <fullName evidence="2">Putative ovule protein</fullName>
    </submittedName>
</protein>
<name>A0A0V0I1L4_SOLCH</name>